<organism evidence="4 5">
    <name type="scientific">Glycomyces albidus</name>
    <dbReference type="NCBI Taxonomy" id="2656774"/>
    <lineage>
        <taxon>Bacteria</taxon>
        <taxon>Bacillati</taxon>
        <taxon>Actinomycetota</taxon>
        <taxon>Actinomycetes</taxon>
        <taxon>Glycomycetales</taxon>
        <taxon>Glycomycetaceae</taxon>
        <taxon>Glycomyces</taxon>
    </lineage>
</organism>
<reference evidence="4 5" key="1">
    <citation type="submission" date="2019-10" db="EMBL/GenBank/DDBJ databases">
        <title>Glycomyces albidus sp. nov., a novel actinomycete isolated from rhizosphere soil of wheat (Triticum aestivum L.).</title>
        <authorList>
            <person name="Qian L."/>
        </authorList>
    </citation>
    <scope>NUCLEOTIDE SEQUENCE [LARGE SCALE GENOMIC DNA]</scope>
    <source>
        <strain evidence="4 5">NEAU-7082</strain>
    </source>
</reference>
<dbReference type="GO" id="GO:0043565">
    <property type="term" value="F:sequence-specific DNA binding"/>
    <property type="evidence" value="ECO:0007669"/>
    <property type="project" value="InterPro"/>
</dbReference>
<dbReference type="PANTHER" id="PTHR33795">
    <property type="entry name" value="INSERTION ELEMENT IS150 PROTEIN INSJ"/>
    <property type="match status" value="1"/>
</dbReference>
<feature type="region of interest" description="Disordered" evidence="2">
    <location>
        <begin position="103"/>
        <end position="128"/>
    </location>
</feature>
<dbReference type="InterPro" id="IPR052057">
    <property type="entry name" value="IS150/IS1296_orfA-like"/>
</dbReference>
<dbReference type="SUPFAM" id="SSF48295">
    <property type="entry name" value="TrpR-like"/>
    <property type="match status" value="1"/>
</dbReference>
<evidence type="ECO:0000313" key="4">
    <source>
        <dbReference type="EMBL" id="MQM28999.1"/>
    </source>
</evidence>
<comment type="caution">
    <text evidence="4">The sequence shown here is derived from an EMBL/GenBank/DDBJ whole genome shotgun (WGS) entry which is preliminary data.</text>
</comment>
<keyword evidence="5" id="KW-1185">Reference proteome</keyword>
<dbReference type="EMBL" id="WIAO01000082">
    <property type="protein sequence ID" value="MQM28999.1"/>
    <property type="molecule type" value="Genomic_DNA"/>
</dbReference>
<dbReference type="Pfam" id="PF13518">
    <property type="entry name" value="HTH_28"/>
    <property type="match status" value="1"/>
</dbReference>
<sequence length="157" mass="18019">MTEQERAAAVSLFEAGHGHMSAASLLGVGHQGVRNLFDRWKIHGREVLVEKRTKRRFSFEEKREIVRRYLTGEASGLELAAEYELSSRKIITKWVRIVREEGEEGLRPKPKGRPGRSSNVAQEPASELERLRAENERLRAEVAYLGKLKALRDQERQ</sequence>
<dbReference type="InterPro" id="IPR055247">
    <property type="entry name" value="InsJ-like_HTH"/>
</dbReference>
<dbReference type="RefSeq" id="WP_153028065.1">
    <property type="nucleotide sequence ID" value="NZ_WIAO01000082.1"/>
</dbReference>
<proteinExistence type="inferred from homology"/>
<accession>A0A6L5GH04</accession>
<dbReference type="AlphaFoldDB" id="A0A6L5GH04"/>
<name>A0A6L5GH04_9ACTN</name>
<evidence type="ECO:0000256" key="2">
    <source>
        <dbReference type="SAM" id="MobiDB-lite"/>
    </source>
</evidence>
<dbReference type="Proteomes" id="UP000477750">
    <property type="component" value="Unassembled WGS sequence"/>
</dbReference>
<gene>
    <name evidence="4" type="ORF">GFD30_26065</name>
</gene>
<dbReference type="PANTHER" id="PTHR33795:SF1">
    <property type="entry name" value="INSERTION ELEMENT IS150 PROTEIN INSJ"/>
    <property type="match status" value="1"/>
</dbReference>
<dbReference type="InterPro" id="IPR036388">
    <property type="entry name" value="WH-like_DNA-bd_sf"/>
</dbReference>
<evidence type="ECO:0000256" key="1">
    <source>
        <dbReference type="ARBA" id="ARBA00038232"/>
    </source>
</evidence>
<feature type="domain" description="Insertion element IS150 protein InsJ-like helix-turn-helix" evidence="3">
    <location>
        <begin position="61"/>
        <end position="114"/>
    </location>
</feature>
<dbReference type="InterPro" id="IPR010921">
    <property type="entry name" value="Trp_repressor/repl_initiator"/>
</dbReference>
<protein>
    <submittedName>
        <fullName evidence="4">Helix-turn-helix domain-containing protein</fullName>
    </submittedName>
</protein>
<dbReference type="Gene3D" id="1.10.10.10">
    <property type="entry name" value="Winged helix-like DNA-binding domain superfamily/Winged helix DNA-binding domain"/>
    <property type="match status" value="1"/>
</dbReference>
<evidence type="ECO:0000313" key="5">
    <source>
        <dbReference type="Proteomes" id="UP000477750"/>
    </source>
</evidence>
<comment type="similarity">
    <text evidence="1">Belongs to the IS150/IS1296 orfA family.</text>
</comment>
<evidence type="ECO:0000259" key="3">
    <source>
        <dbReference type="Pfam" id="PF13518"/>
    </source>
</evidence>